<accession>A0A9P3UNP5</accession>
<keyword evidence="2" id="KW-1185">Reference proteome</keyword>
<dbReference type="EMBL" id="BRPK01000007">
    <property type="protein sequence ID" value="GLB39537.1"/>
    <property type="molecule type" value="Genomic_DNA"/>
</dbReference>
<dbReference type="Proteomes" id="UP001063166">
    <property type="component" value="Unassembled WGS sequence"/>
</dbReference>
<name>A0A9P3UNP5_LYOSH</name>
<protein>
    <submittedName>
        <fullName evidence="1">Uncharacterized protein</fullName>
    </submittedName>
</protein>
<proteinExistence type="predicted"/>
<comment type="caution">
    <text evidence="1">The sequence shown here is derived from an EMBL/GenBank/DDBJ whole genome shotgun (WGS) entry which is preliminary data.</text>
</comment>
<evidence type="ECO:0000313" key="1">
    <source>
        <dbReference type="EMBL" id="GLB39537.1"/>
    </source>
</evidence>
<organism evidence="1 2">
    <name type="scientific">Lyophyllum shimeji</name>
    <name type="common">Hon-shimeji</name>
    <name type="synonym">Tricholoma shimeji</name>
    <dbReference type="NCBI Taxonomy" id="47721"/>
    <lineage>
        <taxon>Eukaryota</taxon>
        <taxon>Fungi</taxon>
        <taxon>Dikarya</taxon>
        <taxon>Basidiomycota</taxon>
        <taxon>Agaricomycotina</taxon>
        <taxon>Agaricomycetes</taxon>
        <taxon>Agaricomycetidae</taxon>
        <taxon>Agaricales</taxon>
        <taxon>Tricholomatineae</taxon>
        <taxon>Lyophyllaceae</taxon>
        <taxon>Lyophyllum</taxon>
    </lineage>
</organism>
<reference evidence="1" key="1">
    <citation type="submission" date="2022-07" db="EMBL/GenBank/DDBJ databases">
        <title>The genome of Lyophyllum shimeji provides insight into the initial evolution of ectomycorrhizal fungal genome.</title>
        <authorList>
            <person name="Kobayashi Y."/>
            <person name="Shibata T."/>
            <person name="Hirakawa H."/>
            <person name="Shigenobu S."/>
            <person name="Nishiyama T."/>
            <person name="Yamada A."/>
            <person name="Hasebe M."/>
            <person name="Kawaguchi M."/>
        </authorList>
    </citation>
    <scope>NUCLEOTIDE SEQUENCE</scope>
    <source>
        <strain evidence="1">AT787</strain>
    </source>
</reference>
<sequence>MLVAVRGVDALADQPDFQRIVQPAFSDAGVEHSGLVPRVGSNEKDGVGLLNTWDGGVEEVVGANVDAVGGREVSVGLVESEVV</sequence>
<gene>
    <name evidence="1" type="ORF">LshimejAT787_0700470</name>
</gene>
<evidence type="ECO:0000313" key="2">
    <source>
        <dbReference type="Proteomes" id="UP001063166"/>
    </source>
</evidence>
<dbReference type="AlphaFoldDB" id="A0A9P3UNP5"/>